<organism evidence="2 3">
    <name type="scientific">Musa troglodytarum</name>
    <name type="common">fe'i banana</name>
    <dbReference type="NCBI Taxonomy" id="320322"/>
    <lineage>
        <taxon>Eukaryota</taxon>
        <taxon>Viridiplantae</taxon>
        <taxon>Streptophyta</taxon>
        <taxon>Embryophyta</taxon>
        <taxon>Tracheophyta</taxon>
        <taxon>Spermatophyta</taxon>
        <taxon>Magnoliopsida</taxon>
        <taxon>Liliopsida</taxon>
        <taxon>Zingiberales</taxon>
        <taxon>Musaceae</taxon>
        <taxon>Musa</taxon>
    </lineage>
</organism>
<gene>
    <name evidence="2" type="ORF">MUK42_16478</name>
</gene>
<reference evidence="2" key="1">
    <citation type="submission" date="2022-05" db="EMBL/GenBank/DDBJ databases">
        <title>The Musa troglodytarum L. genome provides insights into the mechanism of non-climacteric behaviour and enrichment of carotenoids.</title>
        <authorList>
            <person name="Wang J."/>
        </authorList>
    </citation>
    <scope>NUCLEOTIDE SEQUENCE</scope>
    <source>
        <tissue evidence="2">Leaf</tissue>
    </source>
</reference>
<keyword evidence="3" id="KW-1185">Reference proteome</keyword>
<accession>A0A9E7L611</accession>
<protein>
    <submittedName>
        <fullName evidence="2">Uncharacterized protein</fullName>
    </submittedName>
</protein>
<dbReference type="AlphaFoldDB" id="A0A9E7L611"/>
<proteinExistence type="predicted"/>
<dbReference type="OrthoDB" id="10552898at2759"/>
<feature type="repeat" description="PPR" evidence="1">
    <location>
        <begin position="4"/>
        <end position="38"/>
    </location>
</feature>
<dbReference type="EMBL" id="CP097511">
    <property type="protein sequence ID" value="URE47198.1"/>
    <property type="molecule type" value="Genomic_DNA"/>
</dbReference>
<dbReference type="Proteomes" id="UP001055439">
    <property type="component" value="Chromosome 9"/>
</dbReference>
<dbReference type="PROSITE" id="PS51375">
    <property type="entry name" value="PPR"/>
    <property type="match status" value="1"/>
</dbReference>
<evidence type="ECO:0000313" key="2">
    <source>
        <dbReference type="EMBL" id="URE47198.1"/>
    </source>
</evidence>
<evidence type="ECO:0000313" key="3">
    <source>
        <dbReference type="Proteomes" id="UP001055439"/>
    </source>
</evidence>
<name>A0A9E7L611_9LILI</name>
<dbReference type="InterPro" id="IPR002885">
    <property type="entry name" value="PPR_rpt"/>
</dbReference>
<evidence type="ECO:0000256" key="1">
    <source>
        <dbReference type="PROSITE-ProRule" id="PRU00708"/>
    </source>
</evidence>
<sequence>MKKKFHLWNILITEYCESGFLIEGRPLFDEMPRREHTANAALEAETKLGNKARLGNLLENNQADEPEFRDKKNKVYASQMVLSKSRYDSSYFMEGQVLMGKNCIICEVPQIDLANHPCSNKKPMKG</sequence>